<name>A0A165ILT8_EXIGL</name>
<evidence type="ECO:0000313" key="3">
    <source>
        <dbReference type="Proteomes" id="UP000077266"/>
    </source>
</evidence>
<reference evidence="2 3" key="1">
    <citation type="journal article" date="2016" name="Mol. Biol. Evol.">
        <title>Comparative Genomics of Early-Diverging Mushroom-Forming Fungi Provides Insights into the Origins of Lignocellulose Decay Capabilities.</title>
        <authorList>
            <person name="Nagy L.G."/>
            <person name="Riley R."/>
            <person name="Tritt A."/>
            <person name="Adam C."/>
            <person name="Daum C."/>
            <person name="Floudas D."/>
            <person name="Sun H."/>
            <person name="Yadav J.S."/>
            <person name="Pangilinan J."/>
            <person name="Larsson K.H."/>
            <person name="Matsuura K."/>
            <person name="Barry K."/>
            <person name="Labutti K."/>
            <person name="Kuo R."/>
            <person name="Ohm R.A."/>
            <person name="Bhattacharya S.S."/>
            <person name="Shirouzu T."/>
            <person name="Yoshinaga Y."/>
            <person name="Martin F.M."/>
            <person name="Grigoriev I.V."/>
            <person name="Hibbett D.S."/>
        </authorList>
    </citation>
    <scope>NUCLEOTIDE SEQUENCE [LARGE SCALE GENOMIC DNA]</scope>
    <source>
        <strain evidence="2 3">HHB12029</strain>
    </source>
</reference>
<feature type="region of interest" description="Disordered" evidence="1">
    <location>
        <begin position="1431"/>
        <end position="1512"/>
    </location>
</feature>
<gene>
    <name evidence="2" type="ORF">EXIGLDRAFT_691458</name>
</gene>
<proteinExistence type="predicted"/>
<organism evidence="2 3">
    <name type="scientific">Exidia glandulosa HHB12029</name>
    <dbReference type="NCBI Taxonomy" id="1314781"/>
    <lineage>
        <taxon>Eukaryota</taxon>
        <taxon>Fungi</taxon>
        <taxon>Dikarya</taxon>
        <taxon>Basidiomycota</taxon>
        <taxon>Agaricomycotina</taxon>
        <taxon>Agaricomycetes</taxon>
        <taxon>Auriculariales</taxon>
        <taxon>Exidiaceae</taxon>
        <taxon>Exidia</taxon>
    </lineage>
</organism>
<dbReference type="EMBL" id="KV425987">
    <property type="protein sequence ID" value="KZV93580.1"/>
    <property type="molecule type" value="Genomic_DNA"/>
</dbReference>
<keyword evidence="3" id="KW-1185">Reference proteome</keyword>
<evidence type="ECO:0000313" key="2">
    <source>
        <dbReference type="EMBL" id="KZV93580.1"/>
    </source>
</evidence>
<accession>A0A165ILT8</accession>
<protein>
    <submittedName>
        <fullName evidence="2">Uncharacterized protein</fullName>
    </submittedName>
</protein>
<feature type="compositionally biased region" description="Acidic residues" evidence="1">
    <location>
        <begin position="1475"/>
        <end position="1487"/>
    </location>
</feature>
<feature type="region of interest" description="Disordered" evidence="1">
    <location>
        <begin position="49"/>
        <end position="93"/>
    </location>
</feature>
<evidence type="ECO:0000256" key="1">
    <source>
        <dbReference type="SAM" id="MobiDB-lite"/>
    </source>
</evidence>
<sequence>MPPKKEKPKKNQFGVCINKPDGNAHYCAVCSGWVNVAFSKDRNVTAHEAGDGHQRALKKSGTVKGPMDAFRTRPRASTSAVPIRHEDADASPAASDMATAVDNTMAGLPDALRPPLLSIGGRVVLGLRAISPSIAPSTPTSSSTPVVVTNDSLWQEMRRLASLLPESVRMGTVTDKFSAFSCPDFVPADEEVLEYANGQLHAVFGWNSDDDELRSLVCRGPFGVDAACGWTAHFVAHHGLGWPAVNARIERFINVLREFVPTAARNAPASTSLAQDPMIIDDDSIGALVIDADPPGYRLPLVPGFSHHATYPFALHAAQPLPWTYFMSIGHQLTLRADTCSNCSPRYAEEPVACDSCSALQRNKLLQGIRFRMEHGTEPHTPYEYLSHDHMSELVDRKVEQLDKLRQKNLTFGRSLARLATARDRGQRIIKLIAEGNVTRVSAALAASLKRGYGLAGTLNLLTTIAEGLHRVRGYTHTEFQKAFVLLKYGGGRTADFAYRALGFPSVRTINRHAPSVALEASSGMPSTDDLLRNVKTVFSAFSSVPNAFRRGYAIMVDEISVEKRLRWDPHSNHILGVCREHGKLCCLEFNTESEARSLFSAFEQNRVHFATEATVLSIGAFGSSGRVYESRPFCVSGTCKAETEKGQFELLHNADGHRRKAFARLTMSSILKATSPLYPLLSPLRLLNLACGPDDLTCDIDYKHVFKRFRNALLRVSGSVVDGTELSPMTIRQHLLDAGVSETTADALLNPNDRQDVPLMYQLLGSLIRLPSTPASETGIMQETRHALRLLARIYSYLLNAYTDVRLSLREQLEYLSAAAHLVMQLYASDGRRFIPSQLYIDLMIMIKNAFFCVAKTKVDDPDGKFWIILLGTDRLEKNFGCVRTITGTDANADVYQLATRVLAVVQIALILTEHPEWDKGSRRLHLPALAVADAAEGHKIDHLNPTSWIGDVSVRPVSLLTCWNRGRDLAEEALREHRITPNFDAWYAAGGFDIFCPHGNNESVIVNCDAEPEDNGASDVADGSTPIAPAAAEPDAEDFEDVVGVAAAEKAHDSGEVLHAPWFEIDGAKCNKSKFLRLWSQSYFSPSSTDRLSRIAGKSRYQRNAFDVLPPSQEEEVLEVEDPAAALVLCEGTMFLAILRVTSITIKKQQAVSIAVSELREPGIFITGQILALSQCTGPRDWKWTGNRLLLPIRPHQVTAATEDSNKFDLAYEFSSLDLKMLASQLFIQAESAGQKPPEVSATPGFPYRNPSGSACFACEREQSDSVIGKPSRRQRESLAVLAHRRCQVRLKKGRGKNAAYSINMDTSSCPNLVKFSLKPATEAKDSSPCTNAPVVCPECGDRMPAVWRYNLRSHLIESHGFSETYITRWKDLWDVSLTERAALKAVLGRPAPKPQRRKATKTTLKIAAAYSTRTIEVATDERMPAAVATASVGPAPKRRKTNGGSKIAIGRTSTDETTDEDEAKSTSGSSSDTDEDEPESDSDSDSSSTRSLPDPTPESVATGHSDGASQPIFTTAAVEPVEQPLTTRKRRRKATPVPLNICSCKQPVRGEEIKCRKSGCPIGEVVRRGTGNGDFETLVLF</sequence>
<dbReference type="Proteomes" id="UP000077266">
    <property type="component" value="Unassembled WGS sequence"/>
</dbReference>
<dbReference type="OrthoDB" id="3173036at2759"/>
<dbReference type="InParanoid" id="A0A165ILT8"/>